<dbReference type="PANTHER" id="PTHR37736:SF1">
    <property type="entry name" value="GLYCINE-RICH PROTEIN"/>
    <property type="match status" value="1"/>
</dbReference>
<evidence type="ECO:0000313" key="8">
    <source>
        <dbReference type="Proteomes" id="UP000685013"/>
    </source>
</evidence>
<proteinExistence type="predicted"/>
<organism evidence="7 8">
    <name type="scientific">Cucurbita argyrosperma subsp. sororia</name>
    <dbReference type="NCBI Taxonomy" id="37648"/>
    <lineage>
        <taxon>Eukaryota</taxon>
        <taxon>Viridiplantae</taxon>
        <taxon>Streptophyta</taxon>
        <taxon>Embryophyta</taxon>
        <taxon>Tracheophyta</taxon>
        <taxon>Spermatophyta</taxon>
        <taxon>Magnoliopsida</taxon>
        <taxon>eudicotyledons</taxon>
        <taxon>Gunneridae</taxon>
        <taxon>Pentapetalae</taxon>
        <taxon>rosids</taxon>
        <taxon>fabids</taxon>
        <taxon>Cucurbitales</taxon>
        <taxon>Cucurbitaceae</taxon>
        <taxon>Cucurbiteae</taxon>
        <taxon>Cucurbita</taxon>
    </lineage>
</organism>
<keyword evidence="4 6" id="KW-0472">Membrane</keyword>
<dbReference type="Pfam" id="PF00854">
    <property type="entry name" value="PTR2"/>
    <property type="match status" value="1"/>
</dbReference>
<keyword evidence="3 6" id="KW-1133">Transmembrane helix</keyword>
<comment type="subcellular location">
    <subcellularLocation>
        <location evidence="1">Membrane</location>
        <topology evidence="1">Multi-pass membrane protein</topology>
    </subcellularLocation>
</comment>
<dbReference type="GO" id="GO:0022857">
    <property type="term" value="F:transmembrane transporter activity"/>
    <property type="evidence" value="ECO:0007669"/>
    <property type="project" value="InterPro"/>
</dbReference>
<feature type="region of interest" description="Disordered" evidence="5">
    <location>
        <begin position="1"/>
        <end position="32"/>
    </location>
</feature>
<comment type="caution">
    <text evidence="7">The sequence shown here is derived from an EMBL/GenBank/DDBJ whole genome shotgun (WGS) entry which is preliminary data.</text>
</comment>
<dbReference type="PANTHER" id="PTHR37736">
    <property type="entry name" value="GLYCINE-RICH PROTEIN"/>
    <property type="match status" value="1"/>
</dbReference>
<accession>A0AAV6M208</accession>
<evidence type="ECO:0000256" key="1">
    <source>
        <dbReference type="ARBA" id="ARBA00004141"/>
    </source>
</evidence>
<dbReference type="EMBL" id="JAGKQH010000018">
    <property type="protein sequence ID" value="KAG6574116.1"/>
    <property type="molecule type" value="Genomic_DNA"/>
</dbReference>
<dbReference type="GO" id="GO:0016020">
    <property type="term" value="C:membrane"/>
    <property type="evidence" value="ECO:0007669"/>
    <property type="project" value="UniProtKB-SubCell"/>
</dbReference>
<feature type="compositionally biased region" description="Low complexity" evidence="5">
    <location>
        <begin position="596"/>
        <end position="608"/>
    </location>
</feature>
<dbReference type="Proteomes" id="UP000685013">
    <property type="component" value="Chromosome 18"/>
</dbReference>
<evidence type="ECO:0000256" key="2">
    <source>
        <dbReference type="ARBA" id="ARBA00022692"/>
    </source>
</evidence>
<keyword evidence="2 6" id="KW-0812">Transmembrane</keyword>
<sequence>MDTENENPGSNGGFRKVSSSQNQPRRKPGGWKTMPYILGNGGIDIDGMDSTVASIGMRLAASGNEPMQRSDESQLGFLIMSLRFLAIGSGGIRPCSVPFGVDQFDTTTEKGRKGLGSFYNWYYATFSIILVFTATVVVYVQDSVSWVLGYAIPTAHVWCHQTFQNPRSTATLSPPSLVVLRRLSFISPTSPDLTTTTSPVTMASPVPSDVSDGPVLSLINKRLRALRKKHNRILQMEEAIAQGKPINKEQEEVLRSKPTVSALIDELEKLRPPLASAVSEEINLAVQRQQASVSPQPVSTDDSPSEVVDDKTSVEKDQDEHAVVEDLLNLLYFGSLFDVKSQSDFTSTMLTRTHERGCCLTYDYVTDDATDLLAERDLDLISTMSGLLISRPVDSNLPHKNALERCIEHANLWLTKADKSIGPNTDVTYANLRERLHKIMASDYFTTTPEIKGPVEVAAVAAGNYANFQVPVAVHEEDSVAKFQQTDVDVGELQGDDISDDQPGSADELPRDMPEAGNSSELISQQEVRSEEEFELKHGDGDAKEQQYVPRRSYMNQRGGRGVGGRRGGYPNGRGGRSDGRGGGSYQNGRPRYYDQSGNYYQRNYYNGRGRGGGRGGGGHSYNSHGSAQGIAKPPFDPKLFCGRELMMMLRYFKNNKSVAP</sequence>
<feature type="compositionally biased region" description="Gly residues" evidence="5">
    <location>
        <begin position="609"/>
        <end position="620"/>
    </location>
</feature>
<feature type="non-terminal residue" evidence="7">
    <location>
        <position position="1"/>
    </location>
</feature>
<name>A0AAV6M208_9ROSI</name>
<feature type="region of interest" description="Disordered" evidence="5">
    <location>
        <begin position="288"/>
        <end position="316"/>
    </location>
</feature>
<feature type="compositionally biased region" description="Basic and acidic residues" evidence="5">
    <location>
        <begin position="528"/>
        <end position="545"/>
    </location>
</feature>
<evidence type="ECO:0000256" key="5">
    <source>
        <dbReference type="SAM" id="MobiDB-lite"/>
    </source>
</evidence>
<evidence type="ECO:0000256" key="6">
    <source>
        <dbReference type="SAM" id="Phobius"/>
    </source>
</evidence>
<dbReference type="InterPro" id="IPR000109">
    <property type="entry name" value="POT_fam"/>
</dbReference>
<dbReference type="AlphaFoldDB" id="A0AAV6M208"/>
<keyword evidence="8" id="KW-1185">Reference proteome</keyword>
<feature type="transmembrane region" description="Helical" evidence="6">
    <location>
        <begin position="120"/>
        <end position="140"/>
    </location>
</feature>
<feature type="region of interest" description="Disordered" evidence="5">
    <location>
        <begin position="493"/>
        <end position="635"/>
    </location>
</feature>
<feature type="compositionally biased region" description="Polar residues" evidence="5">
    <location>
        <begin position="517"/>
        <end position="527"/>
    </location>
</feature>
<evidence type="ECO:0000313" key="7">
    <source>
        <dbReference type="EMBL" id="KAG6574116.1"/>
    </source>
</evidence>
<feature type="compositionally biased region" description="Gly residues" evidence="5">
    <location>
        <begin position="559"/>
        <end position="586"/>
    </location>
</feature>
<protein>
    <submittedName>
        <fullName evidence="7">Protein NRT1/ PTR FAMILY 2.13</fullName>
    </submittedName>
</protein>
<reference evidence="7 8" key="1">
    <citation type="journal article" date="2021" name="Hortic Res">
        <title>The domestication of Cucurbita argyrosperma as revealed by the genome of its wild relative.</title>
        <authorList>
            <person name="Barrera-Redondo J."/>
            <person name="Sanchez-de la Vega G."/>
            <person name="Aguirre-Liguori J.A."/>
            <person name="Castellanos-Morales G."/>
            <person name="Gutierrez-Guerrero Y.T."/>
            <person name="Aguirre-Dugua X."/>
            <person name="Aguirre-Planter E."/>
            <person name="Tenaillon M.I."/>
            <person name="Lira-Saade R."/>
            <person name="Eguiarte L.E."/>
        </authorList>
    </citation>
    <scope>NUCLEOTIDE SEQUENCE [LARGE SCALE GENOMIC DNA]</scope>
    <source>
        <strain evidence="7">JBR-2021</strain>
    </source>
</reference>
<evidence type="ECO:0000256" key="4">
    <source>
        <dbReference type="ARBA" id="ARBA00023136"/>
    </source>
</evidence>
<gene>
    <name evidence="7" type="primary">NPF2.13</name>
    <name evidence="7" type="ORF">SDJN03_28003</name>
</gene>
<evidence type="ECO:0000256" key="3">
    <source>
        <dbReference type="ARBA" id="ARBA00022989"/>
    </source>
</evidence>
<feature type="compositionally biased region" description="Polar residues" evidence="5">
    <location>
        <begin position="288"/>
        <end position="302"/>
    </location>
</feature>